<accession>A0A9D2IGM0</accession>
<feature type="domain" description="Response regulatory" evidence="4">
    <location>
        <begin position="7"/>
        <end position="125"/>
    </location>
</feature>
<proteinExistence type="predicted"/>
<dbReference type="AlphaFoldDB" id="A0A9D2IGM0"/>
<evidence type="ECO:0000256" key="3">
    <source>
        <dbReference type="PROSITE-ProRule" id="PRU00169"/>
    </source>
</evidence>
<protein>
    <recommendedName>
        <fullName evidence="1">Stage 0 sporulation protein A homolog</fullName>
    </recommendedName>
</protein>
<evidence type="ECO:0000256" key="2">
    <source>
        <dbReference type="ARBA" id="ARBA00024867"/>
    </source>
</evidence>
<organism evidence="5 6">
    <name type="scientific">Candidatus Eubacterium avistercoris</name>
    <dbReference type="NCBI Taxonomy" id="2838567"/>
    <lineage>
        <taxon>Bacteria</taxon>
        <taxon>Bacillati</taxon>
        <taxon>Bacillota</taxon>
        <taxon>Clostridia</taxon>
        <taxon>Eubacteriales</taxon>
        <taxon>Eubacteriaceae</taxon>
        <taxon>Eubacterium</taxon>
    </lineage>
</organism>
<dbReference type="PROSITE" id="PS50110">
    <property type="entry name" value="RESPONSE_REGULATORY"/>
    <property type="match status" value="1"/>
</dbReference>
<dbReference type="Proteomes" id="UP000824024">
    <property type="component" value="Unassembled WGS sequence"/>
</dbReference>
<dbReference type="SUPFAM" id="SSF52172">
    <property type="entry name" value="CheY-like"/>
    <property type="match status" value="1"/>
</dbReference>
<dbReference type="SMART" id="SM00448">
    <property type="entry name" value="REC"/>
    <property type="match status" value="1"/>
</dbReference>
<comment type="function">
    <text evidence="2">May play the central regulatory role in sporulation. It may be an element of the effector pathway responsible for the activation of sporulation genes in response to nutritional stress. Spo0A may act in concert with spo0H (a sigma factor) to control the expression of some genes that are critical to the sporulation process.</text>
</comment>
<sequence>MRQEGIDVYLVEDDKDFVFLVEKTLEKEPDLQFAGSCSGADRAMAEVIKYQPHIVLVDLCLGGKFLDGIELARKIRIQTDAKVMILTAYEDISTIKSACIRSFASDYLFKRNFTMLTERIRACARGVTSNEMLIFSLILSQLTPSEQSQFYKILGADVDLLSSPKTQANQKSQLLKKLNLSDSREICHLFKNIPLDQL</sequence>
<evidence type="ECO:0000313" key="6">
    <source>
        <dbReference type="Proteomes" id="UP000824024"/>
    </source>
</evidence>
<evidence type="ECO:0000256" key="1">
    <source>
        <dbReference type="ARBA" id="ARBA00018672"/>
    </source>
</evidence>
<feature type="modified residue" description="4-aspartylphosphate" evidence="3">
    <location>
        <position position="58"/>
    </location>
</feature>
<keyword evidence="3" id="KW-0597">Phosphoprotein</keyword>
<name>A0A9D2IGM0_9FIRM</name>
<reference evidence="5" key="2">
    <citation type="submission" date="2021-04" db="EMBL/GenBank/DDBJ databases">
        <authorList>
            <person name="Gilroy R."/>
        </authorList>
    </citation>
    <scope>NUCLEOTIDE SEQUENCE</scope>
    <source>
        <strain evidence="5">CHK192-9172</strain>
    </source>
</reference>
<reference evidence="5" key="1">
    <citation type="journal article" date="2021" name="PeerJ">
        <title>Extensive microbial diversity within the chicken gut microbiome revealed by metagenomics and culture.</title>
        <authorList>
            <person name="Gilroy R."/>
            <person name="Ravi A."/>
            <person name="Getino M."/>
            <person name="Pursley I."/>
            <person name="Horton D.L."/>
            <person name="Alikhan N.F."/>
            <person name="Baker D."/>
            <person name="Gharbi K."/>
            <person name="Hall N."/>
            <person name="Watson M."/>
            <person name="Adriaenssens E.M."/>
            <person name="Foster-Nyarko E."/>
            <person name="Jarju S."/>
            <person name="Secka A."/>
            <person name="Antonio M."/>
            <person name="Oren A."/>
            <person name="Chaudhuri R.R."/>
            <person name="La Ragione R."/>
            <person name="Hildebrand F."/>
            <person name="Pallen M.J."/>
        </authorList>
    </citation>
    <scope>NUCLEOTIDE SEQUENCE</scope>
    <source>
        <strain evidence="5">CHK192-9172</strain>
    </source>
</reference>
<dbReference type="InterPro" id="IPR011006">
    <property type="entry name" value="CheY-like_superfamily"/>
</dbReference>
<dbReference type="InterPro" id="IPR001789">
    <property type="entry name" value="Sig_transdc_resp-reg_receiver"/>
</dbReference>
<evidence type="ECO:0000259" key="4">
    <source>
        <dbReference type="PROSITE" id="PS50110"/>
    </source>
</evidence>
<dbReference type="Pfam" id="PF00072">
    <property type="entry name" value="Response_reg"/>
    <property type="match status" value="1"/>
</dbReference>
<gene>
    <name evidence="5" type="ORF">IAA08_06840</name>
</gene>
<comment type="caution">
    <text evidence="5">The sequence shown here is derived from an EMBL/GenBank/DDBJ whole genome shotgun (WGS) entry which is preliminary data.</text>
</comment>
<dbReference type="GO" id="GO:0000160">
    <property type="term" value="P:phosphorelay signal transduction system"/>
    <property type="evidence" value="ECO:0007669"/>
    <property type="project" value="InterPro"/>
</dbReference>
<dbReference type="EMBL" id="DXCH01000189">
    <property type="protein sequence ID" value="HIZ07633.1"/>
    <property type="molecule type" value="Genomic_DNA"/>
</dbReference>
<evidence type="ECO:0000313" key="5">
    <source>
        <dbReference type="EMBL" id="HIZ07633.1"/>
    </source>
</evidence>
<dbReference type="Gene3D" id="3.40.50.2300">
    <property type="match status" value="1"/>
</dbReference>